<dbReference type="InterPro" id="IPR006530">
    <property type="entry name" value="YD"/>
</dbReference>
<dbReference type="RefSeq" id="WP_068769920.1">
    <property type="nucleotide sequence ID" value="NZ_CP109796.1"/>
</dbReference>
<feature type="signal peptide" evidence="7">
    <location>
        <begin position="1"/>
        <end position="20"/>
    </location>
</feature>
<dbReference type="InterPro" id="IPR013783">
    <property type="entry name" value="Ig-like_fold"/>
</dbReference>
<keyword evidence="10" id="KW-1185">Reference proteome</keyword>
<evidence type="ECO:0000313" key="9">
    <source>
        <dbReference type="EMBL" id="OAM89678.1"/>
    </source>
</evidence>
<dbReference type="GO" id="GO:0005737">
    <property type="term" value="C:cytoplasm"/>
    <property type="evidence" value="ECO:0007669"/>
    <property type="project" value="InterPro"/>
</dbReference>
<dbReference type="Gene3D" id="2.180.10.10">
    <property type="entry name" value="RHS repeat-associated core"/>
    <property type="match status" value="2"/>
</dbReference>
<reference evidence="9 10" key="1">
    <citation type="submission" date="2016-01" db="EMBL/GenBank/DDBJ databases">
        <title>High potential of lignocellulose degradation of a new Verrucomicrobia species.</title>
        <authorList>
            <person name="Wang Y."/>
            <person name="Shi Y."/>
            <person name="Qiu Z."/>
            <person name="Liu S."/>
            <person name="Yang H."/>
        </authorList>
    </citation>
    <scope>NUCLEOTIDE SEQUENCE [LARGE SCALE GENOMIC DNA]</scope>
    <source>
        <strain evidence="9 10">TSB47</strain>
    </source>
</reference>
<dbReference type="STRING" id="1184151.AW736_08635"/>
<dbReference type="CDD" id="cd00063">
    <property type="entry name" value="FN3"/>
    <property type="match status" value="1"/>
</dbReference>
<organism evidence="9 10">
    <name type="scientific">Termitidicoccus mucosus</name>
    <dbReference type="NCBI Taxonomy" id="1184151"/>
    <lineage>
        <taxon>Bacteria</taxon>
        <taxon>Pseudomonadati</taxon>
        <taxon>Verrucomicrobiota</taxon>
        <taxon>Opitutia</taxon>
        <taxon>Opitutales</taxon>
        <taxon>Opitutaceae</taxon>
        <taxon>Termitidicoccus</taxon>
    </lineage>
</organism>
<evidence type="ECO:0000256" key="4">
    <source>
        <dbReference type="ARBA" id="ARBA00022737"/>
    </source>
</evidence>
<dbReference type="Pfam" id="PF04830">
    <property type="entry name" value="DUF637"/>
    <property type="match status" value="1"/>
</dbReference>
<gene>
    <name evidence="9" type="ORF">AW736_08635</name>
</gene>
<dbReference type="InterPro" id="IPR022045">
    <property type="entry name" value="TcdB_toxin_mid/N"/>
</dbReference>
<dbReference type="InterPro" id="IPR056823">
    <property type="entry name" value="TEN-like_YD-shell"/>
</dbReference>
<dbReference type="Pfam" id="PF03534">
    <property type="entry name" value="SpvB"/>
    <property type="match status" value="1"/>
</dbReference>
<keyword evidence="5" id="KW-0843">Virulence</keyword>
<sequence length="2800" mass="300207">MKTKITIFLIVAAGLCGASARGEWVYSGSVAIGRPYTVVFYYSDYYQTDTLWGTIYKNGSYCASEYGYNSVYIPVSSADNTPGPANFSASVRLLSYPIPIHESGITVNVYDPNTPPAIAWANLPSEVLTGQAFTLRAAATDATGNLEAILLDLNGSPHRHDGFSGGLTGSGSGAYLDSYAITAGAAGTTYLFTAKARDTNGAESLTISHTVVVANRNPVITLGLGGVNLTGGQTHDMGMPNGSSLTFSILASDPDGNYQRTRLWVSVDGGASWQEIYNSTTSSGSFSYTLNSIGTYHFHARAYDALGAESGTVIVNVTSENHAPGPSSLTATKTAMHVGETTTLTATLADVDGNLNAHGIWWNRGISGSDWVHPQVEWSGAQPDATGWSNISTQDLAPSNSSNSVITADWTPAGTGTYAFHCAGGDSAGAWGGGAEVTIVVSDIPPDTTAPSVPTGLAASAIDATSFTLSWTACTDNVGVETYEVCKDGMSINNHVIGTQITVSGLQRGASYLMSVRARDAAGNWSDWSAPLTVSTDPNAPVTLPVDWADQHDLDPADTLGDPDGDGLTNIAEYNLGTDPRHYDAGTSALGNTVPAGWPAPLAGGTLAVGTTAGEFSVDKNGAATYTIPIAVSPGTAGVEPKITLNYSSQAGAGVAGYGWSIGGLSAISRGGQTKLIDGQTRTVNFTRQDRFHLDGQRLMVVDGEYGENNSEYRTELESFTRVVSYGSTASGMSPAWFKAWTKSGLVIEFGNTPGSVFRPPLASGGGVAEPLSWAVSKISDTAGNYMTFHYEVDAANGQQVLAEIKYTGNDGTGLATYASVVFDYESRPDTSFAYIHGAKVSSLKRLKSITATHGDTSVRSYSLSYVQRAHNNRSMLASITETGLEGVYYKPLTFEYGDPPNGFDTAASAWEPPAMIAGASGGNALPQQGVAFIDLNGDGLVDCVQNISTGANNAWLNTPDGWTPANGSNGLPDYRLPVTLSNNSTYYADTGARFEDYNVDGLVDIMSQGGNVWLNTGSGWQFSNRFSLPANPPFTFNQDDYPGFVYFSYIGLARAHPVILDYNWDGRPDFSANSEHYVSGIDINTTGNYMSELAIPVYDDTWLNHGGGSEGVRGSAWAHAASHSWKDPFQRVGERFIDYGERRVDLDGDGHADLIRAQDQGSMSYIKTSATTSRTAPEYILPHPLVKRQNSSQYPSLPLGGQLVDINGDGLVDFITANSGISGNYQYAVYMNTGNGWIEGPSAYRAPTSLYQNHESWGVVFVDINNDGLVDCVRGHNTTRSTYLNTGSGWQYVTDFDIPRQLHQDNRGDAGGRLIDLNGDGALDMVWNWDGDNVIAKGAVINRRVNPDRLVQVTNGFDVSVAIEYAPLTACDGDGVPVVYEKGAGASFPQFDVAGGLHVVKTVSHDDGVDGTYDINYRYGGLRVEQDRGNLGFAWMQATDTRTGIRTRTQFSQEWPCIGLPTDSITQTEDNVILSQTATDYAQLSLNEGKTVFPYAAETIQNTYELNGTLTSETVTHYTYDNYGNAVTITTDTSGGNEEFIKAVTSTYENWVATPSATGLGGWMLGRLTSSTVTTTAPNPDGGGPIVQTRTSDFEYDPATGFLITEIIEPGEPDTSPLKLTTTYTHDSFGHKTMVTTTGAGLGAGRTATTNYDDLGRFPQKTVNAVGQTETYEYDPALGVRLSATGPNGLVTSWEYDAFARPGRELRADGTESVTHHRWAGAGAPEGALYYIETESTGSAPAVTFYDKMGRAVASWSVNPGGHDGLARIVATETHYDMMGRAHESSLPHYLNAEASGIAWTRTLLYDDLGRPLEISTPDDEAGGGAVLSSIEYDGLVTRTINPLGQVERVAKNTQGQVVTRINNLYGTGANRGEIRYYYDAYGSLLKTSVYRENGTTAATTFEYDNRGRKVGMASPDMGAWTYAYNALGELVSQTDAKGQTTTLTYDALGRLATRTDRDASAVIKCVTTWTYDNSTIPGGNKSKGKLLSVLVQATGKPDYQETFFYDSLGRQSGITRSIDGNNYTIGQEYDSCGRPSVTIYPGGFRVRNAYNSLGVLKEVRADGGVMPSSWLNDVRPNHLFWQADAYTVTGAISGGTIGNGLSYDRVVSTVTGRVSAVVSGIGLGTQTQYHTYHYDALGQVINRADHVLGREETFAYDGLNRLVQWQLQAVAGSGVTGVPPVIPKTVTISYNVLGNITAKSDYGAYSYTSANNTGPHAVTSVYDAAENITHTYTYDANGNLLSGAGREMTWTTFNQVETITQGATGTSFRFGAGRERIAQEHSDGTKTLYIGDLYERVTNTSTGFTEEKYHVYSPFGKVATRTVRSDSLIETRYYHLDGLGSIVAVSDEWGRVEKRFAFDPWGGREVLLDFHAGQGGKVTRGFTGHEHLDDFGLIHMNGRVFDPALGRFLSADPFVGDGGSSQAYNRYSYVDNNPLNATDPSGYVSLKEMLPAIVAIVVYAVVTIFCPYAWVAAAAGGFAGGYTEARVNGASFSDSVKAGFKGAVVSAMTASVSGYIGGYFDAARKGTGIWSNDFMNWTGRTLSHAVVGGLASEAQGGEFRHGFYSSAASAGIMHIKGVEAYMGKNTGGWHVAGRTAVAALIGGTAAELAGGKFANGAWASAMQHLFNAESKRYRITNQEEITGKEIAGSMVTDEKIYNTIANIEEKKTWGDVWRQGISELNQRLASDGKAIEIAVVEDVIGYAQYINDRLNNSIQYADIIFHGSGSNSEELVRIRNSKDWQFKDSSSRLGFESYTKRAFGTISPHYTFCNPRSKAYDYAFPVERFNGFFFNKGPFQTK</sequence>
<dbReference type="InterPro" id="IPR003961">
    <property type="entry name" value="FN3_dom"/>
</dbReference>
<feature type="domain" description="Fibronectin type-III" evidence="8">
    <location>
        <begin position="453"/>
        <end position="539"/>
    </location>
</feature>
<name>A0A178IIT5_9BACT</name>
<dbReference type="NCBIfam" id="TIGR01643">
    <property type="entry name" value="YD_repeat_2x"/>
    <property type="match status" value="1"/>
</dbReference>
<dbReference type="SUPFAM" id="SSF69318">
    <property type="entry name" value="Integrin alpha N-terminal domain"/>
    <property type="match status" value="2"/>
</dbReference>
<dbReference type="Pfam" id="PF13517">
    <property type="entry name" value="FG-GAP_3"/>
    <property type="match status" value="1"/>
</dbReference>
<protein>
    <recommendedName>
        <fullName evidence="8">Fibronectin type-III domain-containing protein</fullName>
    </recommendedName>
</protein>
<feature type="transmembrane region" description="Helical" evidence="6">
    <location>
        <begin position="2451"/>
        <end position="2473"/>
    </location>
</feature>
<keyword evidence="6" id="KW-0472">Membrane</keyword>
<dbReference type="Gene3D" id="2.60.40.10">
    <property type="entry name" value="Immunoglobulins"/>
    <property type="match status" value="2"/>
</dbReference>
<proteinExistence type="predicted"/>
<feature type="chain" id="PRO_5008088890" description="Fibronectin type-III domain-containing protein" evidence="7">
    <location>
        <begin position="21"/>
        <end position="2800"/>
    </location>
</feature>
<dbReference type="SMART" id="SM00060">
    <property type="entry name" value="FN3"/>
    <property type="match status" value="1"/>
</dbReference>
<dbReference type="Pfam" id="PF25023">
    <property type="entry name" value="TEN_YD-shell"/>
    <property type="match status" value="1"/>
</dbReference>
<dbReference type="PANTHER" id="PTHR32305">
    <property type="match status" value="1"/>
</dbReference>
<keyword evidence="3 7" id="KW-0732">Signal</keyword>
<comment type="subcellular location">
    <subcellularLocation>
        <location evidence="1">Secreted</location>
    </subcellularLocation>
</comment>
<dbReference type="InterPro" id="IPR003284">
    <property type="entry name" value="Sal_SpvB"/>
</dbReference>
<dbReference type="Pfam" id="PF00041">
    <property type="entry name" value="fn3"/>
    <property type="match status" value="1"/>
</dbReference>
<keyword evidence="6" id="KW-0812">Transmembrane</keyword>
<evidence type="ECO:0000256" key="7">
    <source>
        <dbReference type="SAM" id="SignalP"/>
    </source>
</evidence>
<evidence type="ECO:0000259" key="8">
    <source>
        <dbReference type="PROSITE" id="PS50853"/>
    </source>
</evidence>
<evidence type="ECO:0000256" key="5">
    <source>
        <dbReference type="ARBA" id="ARBA00023026"/>
    </source>
</evidence>
<evidence type="ECO:0000256" key="1">
    <source>
        <dbReference type="ARBA" id="ARBA00004613"/>
    </source>
</evidence>
<evidence type="ECO:0000256" key="3">
    <source>
        <dbReference type="ARBA" id="ARBA00022729"/>
    </source>
</evidence>
<dbReference type="InterPro" id="IPR031325">
    <property type="entry name" value="RHS_repeat"/>
</dbReference>
<dbReference type="Pfam" id="PF12256">
    <property type="entry name" value="TcdB_toxin_midN"/>
    <property type="match status" value="1"/>
</dbReference>
<dbReference type="InterPro" id="IPR036116">
    <property type="entry name" value="FN3_sf"/>
</dbReference>
<evidence type="ECO:0000256" key="2">
    <source>
        <dbReference type="ARBA" id="ARBA00022525"/>
    </source>
</evidence>
<evidence type="ECO:0000256" key="6">
    <source>
        <dbReference type="SAM" id="Phobius"/>
    </source>
</evidence>
<dbReference type="Pfam" id="PF05593">
    <property type="entry name" value="RHS_repeat"/>
    <property type="match status" value="1"/>
</dbReference>
<dbReference type="EMBL" id="LRRQ01000083">
    <property type="protein sequence ID" value="OAM89678.1"/>
    <property type="molecule type" value="Genomic_DNA"/>
</dbReference>
<keyword evidence="4" id="KW-0677">Repeat</keyword>
<dbReference type="Proteomes" id="UP000078486">
    <property type="component" value="Unassembled WGS sequence"/>
</dbReference>
<dbReference type="PANTHER" id="PTHR32305:SF15">
    <property type="entry name" value="PROTEIN RHSA-RELATED"/>
    <property type="match status" value="1"/>
</dbReference>
<accession>A0A178IIT5</accession>
<keyword evidence="6" id="KW-1133">Transmembrane helix</keyword>
<dbReference type="InterPro" id="IPR050708">
    <property type="entry name" value="T6SS_VgrG/RHS"/>
</dbReference>
<evidence type="ECO:0000313" key="10">
    <source>
        <dbReference type="Proteomes" id="UP000078486"/>
    </source>
</evidence>
<dbReference type="InterPro" id="IPR006915">
    <property type="entry name" value="DUF637_hemagglutn_put"/>
</dbReference>
<dbReference type="PROSITE" id="PS50853">
    <property type="entry name" value="FN3"/>
    <property type="match status" value="1"/>
</dbReference>
<dbReference type="SUPFAM" id="SSF49265">
    <property type="entry name" value="Fibronectin type III"/>
    <property type="match status" value="1"/>
</dbReference>
<dbReference type="InterPro" id="IPR022385">
    <property type="entry name" value="Rhs_assc_core"/>
</dbReference>
<dbReference type="InterPro" id="IPR028994">
    <property type="entry name" value="Integrin_alpha_N"/>
</dbReference>
<dbReference type="NCBIfam" id="TIGR03696">
    <property type="entry name" value="Rhs_assc_core"/>
    <property type="match status" value="1"/>
</dbReference>
<dbReference type="OrthoDB" id="9816589at2"/>
<keyword evidence="2" id="KW-0964">Secreted</keyword>
<comment type="caution">
    <text evidence="9">The sequence shown here is derived from an EMBL/GenBank/DDBJ whole genome shotgun (WGS) entry which is preliminary data.</text>
</comment>
<dbReference type="InterPro" id="IPR013517">
    <property type="entry name" value="FG-GAP"/>
</dbReference>
<dbReference type="GO" id="GO:0005576">
    <property type="term" value="C:extracellular region"/>
    <property type="evidence" value="ECO:0007669"/>
    <property type="project" value="UniProtKB-SubCell"/>
</dbReference>